<comment type="caution">
    <text evidence="1">The sequence shown here is derived from an EMBL/GenBank/DDBJ whole genome shotgun (WGS) entry which is preliminary data.</text>
</comment>
<feature type="non-terminal residue" evidence="1">
    <location>
        <position position="1"/>
    </location>
</feature>
<keyword evidence="2" id="KW-1185">Reference proteome</keyword>
<name>A0AAD9QDK0_ACRCE</name>
<organism evidence="1 2">
    <name type="scientific">Acropora cervicornis</name>
    <name type="common">Staghorn coral</name>
    <dbReference type="NCBI Taxonomy" id="6130"/>
    <lineage>
        <taxon>Eukaryota</taxon>
        <taxon>Metazoa</taxon>
        <taxon>Cnidaria</taxon>
        <taxon>Anthozoa</taxon>
        <taxon>Hexacorallia</taxon>
        <taxon>Scleractinia</taxon>
        <taxon>Astrocoeniina</taxon>
        <taxon>Acroporidae</taxon>
        <taxon>Acropora</taxon>
    </lineage>
</organism>
<dbReference type="AlphaFoldDB" id="A0AAD9QDK0"/>
<protein>
    <submittedName>
        <fullName evidence="1">Uncharacterized protein</fullName>
    </submittedName>
</protein>
<gene>
    <name evidence="1" type="ORF">P5673_018558</name>
</gene>
<evidence type="ECO:0000313" key="1">
    <source>
        <dbReference type="EMBL" id="KAK2558936.1"/>
    </source>
</evidence>
<proteinExistence type="predicted"/>
<dbReference type="Proteomes" id="UP001249851">
    <property type="component" value="Unassembled WGS sequence"/>
</dbReference>
<reference evidence="1" key="1">
    <citation type="journal article" date="2023" name="G3 (Bethesda)">
        <title>Whole genome assembly and annotation of the endangered Caribbean coral Acropora cervicornis.</title>
        <authorList>
            <person name="Selwyn J.D."/>
            <person name="Vollmer S.V."/>
        </authorList>
    </citation>
    <scope>NUCLEOTIDE SEQUENCE</scope>
    <source>
        <strain evidence="1">K2</strain>
    </source>
</reference>
<reference evidence="1" key="2">
    <citation type="journal article" date="2023" name="Science">
        <title>Genomic signatures of disease resistance in endangered staghorn corals.</title>
        <authorList>
            <person name="Vollmer S.V."/>
            <person name="Selwyn J.D."/>
            <person name="Despard B.A."/>
            <person name="Roesel C.L."/>
        </authorList>
    </citation>
    <scope>NUCLEOTIDE SEQUENCE</scope>
    <source>
        <strain evidence="1">K2</strain>
    </source>
</reference>
<accession>A0AAD9QDK0</accession>
<dbReference type="EMBL" id="JARQWQ010000042">
    <property type="protein sequence ID" value="KAK2558936.1"/>
    <property type="molecule type" value="Genomic_DNA"/>
</dbReference>
<evidence type="ECO:0000313" key="2">
    <source>
        <dbReference type="Proteomes" id="UP001249851"/>
    </source>
</evidence>
<sequence length="67" mass="7740">MRNAKICLLSLKGGNQTTFKDSKGFRRERIFFCCLSPSTNSMPATGFSVNYLFWQSLDFCIVRLHQK</sequence>